<organism evidence="1 2">
    <name type="scientific">Brassicogethes aeneus</name>
    <name type="common">Rape pollen beetle</name>
    <name type="synonym">Meligethes aeneus</name>
    <dbReference type="NCBI Taxonomy" id="1431903"/>
    <lineage>
        <taxon>Eukaryota</taxon>
        <taxon>Metazoa</taxon>
        <taxon>Ecdysozoa</taxon>
        <taxon>Arthropoda</taxon>
        <taxon>Hexapoda</taxon>
        <taxon>Insecta</taxon>
        <taxon>Pterygota</taxon>
        <taxon>Neoptera</taxon>
        <taxon>Endopterygota</taxon>
        <taxon>Coleoptera</taxon>
        <taxon>Polyphaga</taxon>
        <taxon>Cucujiformia</taxon>
        <taxon>Nitidulidae</taxon>
        <taxon>Meligethinae</taxon>
        <taxon>Brassicogethes</taxon>
    </lineage>
</organism>
<gene>
    <name evidence="1" type="ORF">MELIAE_LOCUS2436</name>
</gene>
<reference evidence="1" key="1">
    <citation type="submission" date="2021-12" db="EMBL/GenBank/DDBJ databases">
        <authorList>
            <person name="King R."/>
        </authorList>
    </citation>
    <scope>NUCLEOTIDE SEQUENCE</scope>
</reference>
<dbReference type="OrthoDB" id="6704916at2759"/>
<dbReference type="EMBL" id="OV121142">
    <property type="protein sequence ID" value="CAH0549229.1"/>
    <property type="molecule type" value="Genomic_DNA"/>
</dbReference>
<accession>A0A9P0FBP7</accession>
<keyword evidence="2" id="KW-1185">Reference proteome</keyword>
<name>A0A9P0FBP7_BRAAE</name>
<evidence type="ECO:0000313" key="2">
    <source>
        <dbReference type="Proteomes" id="UP001154078"/>
    </source>
</evidence>
<protein>
    <submittedName>
        <fullName evidence="1">Uncharacterized protein</fullName>
    </submittedName>
</protein>
<evidence type="ECO:0000313" key="1">
    <source>
        <dbReference type="EMBL" id="CAH0549229.1"/>
    </source>
</evidence>
<sequence length="252" mass="29288">MQKYIQLTKNIDNVLYKNSFGKQIFRNVSIKSKKNKKSSKEKNTCEDECTSRACAKKNTSFFGKLFGGNKKNMKDFSVQPDPVCRQEWAKKLETPDLNLSNFGGQAYKTCGESYVIQKDLTTGRSQKEPEDDILRKMETPADLKDVVDPLPNFESVEQRLLELSDHGLHPHYKKYMFMSRKPSNEDNYLEYKTKSGPINFEDLPEHFKISKQILERKNIYADLKRADPPRHLLAKVLEIRENAKPTLEIRKC</sequence>
<dbReference type="Proteomes" id="UP001154078">
    <property type="component" value="Chromosome 11"/>
</dbReference>
<dbReference type="AlphaFoldDB" id="A0A9P0FBP7"/>
<proteinExistence type="predicted"/>